<evidence type="ECO:0000256" key="1">
    <source>
        <dbReference type="SAM" id="SignalP"/>
    </source>
</evidence>
<dbReference type="Proteomes" id="UP000003835">
    <property type="component" value="Unassembled WGS sequence"/>
</dbReference>
<proteinExistence type="predicted"/>
<dbReference type="STRING" id="118168.MC7420_1652"/>
<feature type="signal peptide" evidence="1">
    <location>
        <begin position="1"/>
        <end position="19"/>
    </location>
</feature>
<accession>B4VMZ6</accession>
<sequence length="128" mass="13992">MYKILIVSALTLITFAGNAVNGIAQTSPRSPASSPEIDPGYYIDLNRAKNLARQAAEQINGGLRQYRAEAAMHGPVQDAPYTENDDNTITFTFKGRPPGATMYTVETSVTVNQTNGRVTVNYNRPIRN</sequence>
<feature type="chain" id="PRO_5002827584" evidence="1">
    <location>
        <begin position="20"/>
        <end position="128"/>
    </location>
</feature>
<organism evidence="2 3">
    <name type="scientific">Coleofasciculus chthonoplastes PCC 7420</name>
    <dbReference type="NCBI Taxonomy" id="118168"/>
    <lineage>
        <taxon>Bacteria</taxon>
        <taxon>Bacillati</taxon>
        <taxon>Cyanobacteriota</taxon>
        <taxon>Cyanophyceae</taxon>
        <taxon>Coleofasciculales</taxon>
        <taxon>Coleofasciculaceae</taxon>
        <taxon>Coleofasciculus</taxon>
    </lineage>
</organism>
<dbReference type="RefSeq" id="WP_006099607.1">
    <property type="nucleotide sequence ID" value="NZ_DS989845.1"/>
</dbReference>
<keyword evidence="3" id="KW-1185">Reference proteome</keyword>
<keyword evidence="1" id="KW-0732">Signal</keyword>
<gene>
    <name evidence="2" type="ORF">MC7420_1652</name>
</gene>
<dbReference type="HOGENOM" id="CLU_123713_0_0_3"/>
<dbReference type="eggNOG" id="ENOG50332FX">
    <property type="taxonomic scope" value="Bacteria"/>
</dbReference>
<reference evidence="2 3" key="1">
    <citation type="submission" date="2008-07" db="EMBL/GenBank/DDBJ databases">
        <authorList>
            <person name="Tandeau de Marsac N."/>
            <person name="Ferriera S."/>
            <person name="Johnson J."/>
            <person name="Kravitz S."/>
            <person name="Beeson K."/>
            <person name="Sutton G."/>
            <person name="Rogers Y.-H."/>
            <person name="Friedman R."/>
            <person name="Frazier M."/>
            <person name="Venter J.C."/>
        </authorList>
    </citation>
    <scope>NUCLEOTIDE SEQUENCE [LARGE SCALE GENOMIC DNA]</scope>
    <source>
        <strain evidence="2 3">PCC 7420</strain>
    </source>
</reference>
<dbReference type="AlphaFoldDB" id="B4VMZ6"/>
<evidence type="ECO:0000313" key="3">
    <source>
        <dbReference type="Proteomes" id="UP000003835"/>
    </source>
</evidence>
<protein>
    <submittedName>
        <fullName evidence="2">Uncharacterized protein</fullName>
    </submittedName>
</protein>
<evidence type="ECO:0000313" key="2">
    <source>
        <dbReference type="EMBL" id="EDX76649.1"/>
    </source>
</evidence>
<dbReference type="EMBL" id="DS989845">
    <property type="protein sequence ID" value="EDX76649.1"/>
    <property type="molecule type" value="Genomic_DNA"/>
</dbReference>
<name>B4VMZ6_9CYAN</name>